<name>A0A9P5Y3Y8_9AGAR</name>
<dbReference type="InterPro" id="IPR008271">
    <property type="entry name" value="Ser/Thr_kinase_AS"/>
</dbReference>
<dbReference type="Gene3D" id="1.10.510.10">
    <property type="entry name" value="Transferase(Phosphotransferase) domain 1"/>
    <property type="match status" value="1"/>
</dbReference>
<dbReference type="InterPro" id="IPR000719">
    <property type="entry name" value="Prot_kinase_dom"/>
</dbReference>
<dbReference type="GO" id="GO:0044773">
    <property type="term" value="P:mitotic DNA damage checkpoint signaling"/>
    <property type="evidence" value="ECO:0007669"/>
    <property type="project" value="TreeGrafter"/>
</dbReference>
<evidence type="ECO:0000313" key="2">
    <source>
        <dbReference type="EMBL" id="KAF9463082.1"/>
    </source>
</evidence>
<dbReference type="SUPFAM" id="SSF56112">
    <property type="entry name" value="Protein kinase-like (PK-like)"/>
    <property type="match status" value="1"/>
</dbReference>
<dbReference type="AlphaFoldDB" id="A0A9P5Y3Y8"/>
<keyword evidence="2" id="KW-0418">Kinase</keyword>
<keyword evidence="2" id="KW-0808">Transferase</keyword>
<accession>A0A9P5Y3Y8</accession>
<dbReference type="SMART" id="SM00220">
    <property type="entry name" value="S_TKc"/>
    <property type="match status" value="1"/>
</dbReference>
<dbReference type="PANTHER" id="PTHR44167">
    <property type="entry name" value="OVARIAN-SPECIFIC SERINE/THREONINE-PROTEIN KINASE LOK-RELATED"/>
    <property type="match status" value="1"/>
</dbReference>
<dbReference type="GO" id="GO:0005524">
    <property type="term" value="F:ATP binding"/>
    <property type="evidence" value="ECO:0007669"/>
    <property type="project" value="InterPro"/>
</dbReference>
<dbReference type="InterPro" id="IPR011009">
    <property type="entry name" value="Kinase-like_dom_sf"/>
</dbReference>
<keyword evidence="3" id="KW-1185">Reference proteome</keyword>
<evidence type="ECO:0000313" key="3">
    <source>
        <dbReference type="Proteomes" id="UP000807353"/>
    </source>
</evidence>
<organism evidence="2 3">
    <name type="scientific">Collybia nuda</name>
    <dbReference type="NCBI Taxonomy" id="64659"/>
    <lineage>
        <taxon>Eukaryota</taxon>
        <taxon>Fungi</taxon>
        <taxon>Dikarya</taxon>
        <taxon>Basidiomycota</taxon>
        <taxon>Agaricomycotina</taxon>
        <taxon>Agaricomycetes</taxon>
        <taxon>Agaricomycetidae</taxon>
        <taxon>Agaricales</taxon>
        <taxon>Tricholomatineae</taxon>
        <taxon>Clitocybaceae</taxon>
        <taxon>Collybia</taxon>
    </lineage>
</organism>
<protein>
    <submittedName>
        <fullName evidence="2">Kinase-like domain-containing protein</fullName>
    </submittedName>
</protein>
<feature type="domain" description="Protein kinase" evidence="1">
    <location>
        <begin position="65"/>
        <end position="358"/>
    </location>
</feature>
<dbReference type="PROSITE" id="PS00108">
    <property type="entry name" value="PROTEIN_KINASE_ST"/>
    <property type="match status" value="1"/>
</dbReference>
<dbReference type="EMBL" id="MU150266">
    <property type="protein sequence ID" value="KAF9463082.1"/>
    <property type="molecule type" value="Genomic_DNA"/>
</dbReference>
<dbReference type="Proteomes" id="UP000807353">
    <property type="component" value="Unassembled WGS sequence"/>
</dbReference>
<dbReference type="PANTHER" id="PTHR44167:SF30">
    <property type="entry name" value="PHOSPHORYLASE KINASE"/>
    <property type="match status" value="1"/>
</dbReference>
<dbReference type="GO" id="GO:0004674">
    <property type="term" value="F:protein serine/threonine kinase activity"/>
    <property type="evidence" value="ECO:0007669"/>
    <property type="project" value="TreeGrafter"/>
</dbReference>
<dbReference type="Pfam" id="PF00069">
    <property type="entry name" value="Pkinase"/>
    <property type="match status" value="1"/>
</dbReference>
<evidence type="ECO:0000259" key="1">
    <source>
        <dbReference type="PROSITE" id="PS50011"/>
    </source>
</evidence>
<dbReference type="OrthoDB" id="5987198at2759"/>
<comment type="caution">
    <text evidence="2">The sequence shown here is derived from an EMBL/GenBank/DDBJ whole genome shotgun (WGS) entry which is preliminary data.</text>
</comment>
<sequence>MSNITALDERNTMQLDKTAMAEYRLYSDELFWRDRYNLFKDRGYLLRPRYHPEWVASWKGTNKNWLECEDGLAGEFVSVVMFATRLADGAQVILKKLNSGSSANEIAIGKLFSSEPYRSNPSNYCLPLLDVFSLPDEKNIIFLVIPFLSHWENPKFVTIGEAVAFFQQIFEGLNFMHSLNVAHNDVKFDNIMMDSAPLYNEPIHVVDYYMNQEYTRLVKRQTRTLCPVRYYYIDFGSAVQYNPEDGPPRIQVGHGGDRTVPEFKNQTHCDPFAVDVYRLGNIIRECFTDGDDDGDGQKYGFDFMRPLLQDMCQDDPQKRPKMPEVVSRFTKFVKGLSGLKLRSRVVSKEQTLLRRIVLFPVHWTRQLTRFVRHVPAIPAS</sequence>
<reference evidence="2" key="1">
    <citation type="submission" date="2020-11" db="EMBL/GenBank/DDBJ databases">
        <authorList>
            <consortium name="DOE Joint Genome Institute"/>
            <person name="Ahrendt S."/>
            <person name="Riley R."/>
            <person name="Andreopoulos W."/>
            <person name="Labutti K."/>
            <person name="Pangilinan J."/>
            <person name="Ruiz-Duenas F.J."/>
            <person name="Barrasa J.M."/>
            <person name="Sanchez-Garcia M."/>
            <person name="Camarero S."/>
            <person name="Miyauchi S."/>
            <person name="Serrano A."/>
            <person name="Linde D."/>
            <person name="Babiker R."/>
            <person name="Drula E."/>
            <person name="Ayuso-Fernandez I."/>
            <person name="Pacheco R."/>
            <person name="Padilla G."/>
            <person name="Ferreira P."/>
            <person name="Barriuso J."/>
            <person name="Kellner H."/>
            <person name="Castanera R."/>
            <person name="Alfaro M."/>
            <person name="Ramirez L."/>
            <person name="Pisabarro A.G."/>
            <person name="Kuo A."/>
            <person name="Tritt A."/>
            <person name="Lipzen A."/>
            <person name="He G."/>
            <person name="Yan M."/>
            <person name="Ng V."/>
            <person name="Cullen D."/>
            <person name="Martin F."/>
            <person name="Rosso M.-N."/>
            <person name="Henrissat B."/>
            <person name="Hibbett D."/>
            <person name="Martinez A.T."/>
            <person name="Grigoriev I.V."/>
        </authorList>
    </citation>
    <scope>NUCLEOTIDE SEQUENCE</scope>
    <source>
        <strain evidence="2">CBS 247.69</strain>
    </source>
</reference>
<proteinExistence type="predicted"/>
<gene>
    <name evidence="2" type="ORF">BDZ94DRAFT_1260024</name>
</gene>
<dbReference type="PROSITE" id="PS50011">
    <property type="entry name" value="PROTEIN_KINASE_DOM"/>
    <property type="match status" value="1"/>
</dbReference>
<dbReference type="GO" id="GO:0005634">
    <property type="term" value="C:nucleus"/>
    <property type="evidence" value="ECO:0007669"/>
    <property type="project" value="TreeGrafter"/>
</dbReference>